<comment type="similarity">
    <text evidence="2">Belongs to the WhiB family.</text>
</comment>
<evidence type="ECO:0000256" key="2">
    <source>
        <dbReference type="ARBA" id="ARBA00006597"/>
    </source>
</evidence>
<keyword evidence="9" id="KW-1015">Disulfide bond</keyword>
<evidence type="ECO:0000256" key="4">
    <source>
        <dbReference type="ARBA" id="ARBA00022723"/>
    </source>
</evidence>
<gene>
    <name evidence="12" type="ORF">AN484_00990</name>
</gene>
<sequence length="94" mass="10969">MPKHEWKDDALCLDYDTNLFFEKYEDDELLRPAIDKLCSMCPVSKMCFAVGVSQKEWGVWGGVYLEAGQLSKEFSKHKSKSDWANTWQRLTTEQ</sequence>
<keyword evidence="10" id="KW-0804">Transcription</keyword>
<evidence type="ECO:0000256" key="10">
    <source>
        <dbReference type="ARBA" id="ARBA00023163"/>
    </source>
</evidence>
<dbReference type="InterPro" id="IPR003482">
    <property type="entry name" value="Whib"/>
</dbReference>
<evidence type="ECO:0000256" key="1">
    <source>
        <dbReference type="ARBA" id="ARBA00001966"/>
    </source>
</evidence>
<dbReference type="Proteomes" id="UP000092093">
    <property type="component" value="Unassembled WGS sequence"/>
</dbReference>
<comment type="caution">
    <text evidence="12">The sequence shown here is derived from an EMBL/GenBank/DDBJ whole genome shotgun (WGS) entry which is preliminary data.</text>
</comment>
<keyword evidence="7" id="KW-0805">Transcription regulation</keyword>
<comment type="cofactor">
    <cofactor evidence="1">
        <name>[4Fe-4S] cluster</name>
        <dbReference type="ChEBI" id="CHEBI:49883"/>
    </cofactor>
</comment>
<organism evidence="12 13">
    <name type="scientific">Aphanizomenon flos-aquae WA102</name>
    <dbReference type="NCBI Taxonomy" id="1710896"/>
    <lineage>
        <taxon>Bacteria</taxon>
        <taxon>Bacillati</taxon>
        <taxon>Cyanobacteriota</taxon>
        <taxon>Cyanophyceae</taxon>
        <taxon>Nostocales</taxon>
        <taxon>Aphanizomenonaceae</taxon>
        <taxon>Aphanizomenon</taxon>
    </lineage>
</organism>
<dbReference type="PROSITE" id="PS51674">
    <property type="entry name" value="4FE4S_WBL"/>
    <property type="match status" value="1"/>
</dbReference>
<name>A0A1B7X896_APHFL</name>
<feature type="domain" description="4Fe-4S Wbl-type" evidence="11">
    <location>
        <begin position="11"/>
        <end position="70"/>
    </location>
</feature>
<dbReference type="PANTHER" id="PTHR38839:SF2">
    <property type="entry name" value="TRANSCRIPTIONAL REGULATOR WHIB7-RELATED"/>
    <property type="match status" value="1"/>
</dbReference>
<keyword evidence="4" id="KW-0479">Metal-binding</keyword>
<dbReference type="GO" id="GO:0047134">
    <property type="term" value="F:protein-disulfide reductase [NAD(P)H] activity"/>
    <property type="evidence" value="ECO:0007669"/>
    <property type="project" value="TreeGrafter"/>
</dbReference>
<evidence type="ECO:0000256" key="7">
    <source>
        <dbReference type="ARBA" id="ARBA00023015"/>
    </source>
</evidence>
<protein>
    <recommendedName>
        <fullName evidence="11">4Fe-4S Wbl-type domain-containing protein</fullName>
    </recommendedName>
</protein>
<evidence type="ECO:0000256" key="8">
    <source>
        <dbReference type="ARBA" id="ARBA00023125"/>
    </source>
</evidence>
<dbReference type="Pfam" id="PF02467">
    <property type="entry name" value="Whib"/>
    <property type="match status" value="1"/>
</dbReference>
<evidence type="ECO:0000256" key="3">
    <source>
        <dbReference type="ARBA" id="ARBA00022485"/>
    </source>
</evidence>
<proteinExistence type="inferred from homology"/>
<evidence type="ECO:0000256" key="5">
    <source>
        <dbReference type="ARBA" id="ARBA00023004"/>
    </source>
</evidence>
<dbReference type="EMBL" id="LJOW01000002">
    <property type="protein sequence ID" value="OBQ45576.1"/>
    <property type="molecule type" value="Genomic_DNA"/>
</dbReference>
<evidence type="ECO:0000313" key="13">
    <source>
        <dbReference type="Proteomes" id="UP000092093"/>
    </source>
</evidence>
<keyword evidence="3" id="KW-0004">4Fe-4S</keyword>
<dbReference type="GO" id="GO:0051539">
    <property type="term" value="F:4 iron, 4 sulfur cluster binding"/>
    <property type="evidence" value="ECO:0007669"/>
    <property type="project" value="UniProtKB-KW"/>
</dbReference>
<evidence type="ECO:0000259" key="11">
    <source>
        <dbReference type="PROSITE" id="PS51674"/>
    </source>
</evidence>
<accession>A0A1B7X896</accession>
<dbReference type="PANTHER" id="PTHR38839">
    <property type="entry name" value="TRANSCRIPTIONAL REGULATOR WHID-RELATED"/>
    <property type="match status" value="1"/>
</dbReference>
<keyword evidence="6" id="KW-0411">Iron-sulfur</keyword>
<dbReference type="GO" id="GO:0045892">
    <property type="term" value="P:negative regulation of DNA-templated transcription"/>
    <property type="evidence" value="ECO:0007669"/>
    <property type="project" value="TreeGrafter"/>
</dbReference>
<evidence type="ECO:0000256" key="6">
    <source>
        <dbReference type="ARBA" id="ARBA00023014"/>
    </source>
</evidence>
<evidence type="ECO:0000313" key="12">
    <source>
        <dbReference type="EMBL" id="OBQ45576.1"/>
    </source>
</evidence>
<keyword evidence="8" id="KW-0238">DNA-binding</keyword>
<keyword evidence="5" id="KW-0408">Iron</keyword>
<dbReference type="GO" id="GO:0045454">
    <property type="term" value="P:cell redox homeostasis"/>
    <property type="evidence" value="ECO:0007669"/>
    <property type="project" value="TreeGrafter"/>
</dbReference>
<dbReference type="AlphaFoldDB" id="A0A1B7X896"/>
<evidence type="ECO:0000256" key="9">
    <source>
        <dbReference type="ARBA" id="ARBA00023157"/>
    </source>
</evidence>
<dbReference type="GO" id="GO:0046872">
    <property type="term" value="F:metal ion binding"/>
    <property type="evidence" value="ECO:0007669"/>
    <property type="project" value="UniProtKB-KW"/>
</dbReference>
<reference evidence="12 13" key="1">
    <citation type="submission" date="2015-09" db="EMBL/GenBank/DDBJ databases">
        <title>Aphanizomenon flos-aquae WA102.</title>
        <authorList>
            <person name="Driscoll C."/>
        </authorList>
    </citation>
    <scope>NUCLEOTIDE SEQUENCE [LARGE SCALE GENOMIC DNA]</scope>
    <source>
        <strain evidence="12">WA102</strain>
    </source>
</reference>
<dbReference type="GO" id="GO:0003677">
    <property type="term" value="F:DNA binding"/>
    <property type="evidence" value="ECO:0007669"/>
    <property type="project" value="UniProtKB-KW"/>
</dbReference>
<dbReference type="InterPro" id="IPR034768">
    <property type="entry name" value="4FE4S_WBL"/>
</dbReference>